<accession>A0AAV9H917</accession>
<gene>
    <name evidence="3" type="ORF">QBC42DRAFT_257162</name>
</gene>
<feature type="signal peptide" evidence="2">
    <location>
        <begin position="1"/>
        <end position="23"/>
    </location>
</feature>
<reference evidence="3" key="1">
    <citation type="journal article" date="2023" name="Mol. Phylogenet. Evol.">
        <title>Genome-scale phylogeny and comparative genomics of the fungal order Sordariales.</title>
        <authorList>
            <person name="Hensen N."/>
            <person name="Bonometti L."/>
            <person name="Westerberg I."/>
            <person name="Brannstrom I.O."/>
            <person name="Guillou S."/>
            <person name="Cros-Aarteil S."/>
            <person name="Calhoun S."/>
            <person name="Haridas S."/>
            <person name="Kuo A."/>
            <person name="Mondo S."/>
            <person name="Pangilinan J."/>
            <person name="Riley R."/>
            <person name="LaButti K."/>
            <person name="Andreopoulos B."/>
            <person name="Lipzen A."/>
            <person name="Chen C."/>
            <person name="Yan M."/>
            <person name="Daum C."/>
            <person name="Ng V."/>
            <person name="Clum A."/>
            <person name="Steindorff A."/>
            <person name="Ohm R.A."/>
            <person name="Martin F."/>
            <person name="Silar P."/>
            <person name="Natvig D.O."/>
            <person name="Lalanne C."/>
            <person name="Gautier V."/>
            <person name="Ament-Velasquez S.L."/>
            <person name="Kruys A."/>
            <person name="Hutchinson M.I."/>
            <person name="Powell A.J."/>
            <person name="Barry K."/>
            <person name="Miller A.N."/>
            <person name="Grigoriev I.V."/>
            <person name="Debuchy R."/>
            <person name="Gladieux P."/>
            <person name="Hiltunen Thoren M."/>
            <person name="Johannesson H."/>
        </authorList>
    </citation>
    <scope>NUCLEOTIDE SEQUENCE</scope>
    <source>
        <strain evidence="3">PSN324</strain>
    </source>
</reference>
<evidence type="ECO:0000256" key="2">
    <source>
        <dbReference type="SAM" id="SignalP"/>
    </source>
</evidence>
<dbReference type="Proteomes" id="UP001321749">
    <property type="component" value="Unassembled WGS sequence"/>
</dbReference>
<evidence type="ECO:0000313" key="3">
    <source>
        <dbReference type="EMBL" id="KAK4456570.1"/>
    </source>
</evidence>
<protein>
    <submittedName>
        <fullName evidence="3">Uncharacterized protein</fullName>
    </submittedName>
</protein>
<proteinExistence type="predicted"/>
<comment type="caution">
    <text evidence="3">The sequence shown here is derived from an EMBL/GenBank/DDBJ whole genome shotgun (WGS) entry which is preliminary data.</text>
</comment>
<dbReference type="AlphaFoldDB" id="A0AAV9H917"/>
<feature type="region of interest" description="Disordered" evidence="1">
    <location>
        <begin position="262"/>
        <end position="283"/>
    </location>
</feature>
<dbReference type="EMBL" id="MU865193">
    <property type="protein sequence ID" value="KAK4456570.1"/>
    <property type="molecule type" value="Genomic_DNA"/>
</dbReference>
<feature type="chain" id="PRO_5043575121" evidence="2">
    <location>
        <begin position="24"/>
        <end position="355"/>
    </location>
</feature>
<evidence type="ECO:0000313" key="4">
    <source>
        <dbReference type="Proteomes" id="UP001321749"/>
    </source>
</evidence>
<reference evidence="3" key="2">
    <citation type="submission" date="2023-06" db="EMBL/GenBank/DDBJ databases">
        <authorList>
            <consortium name="Lawrence Berkeley National Laboratory"/>
            <person name="Mondo S.J."/>
            <person name="Hensen N."/>
            <person name="Bonometti L."/>
            <person name="Westerberg I."/>
            <person name="Brannstrom I.O."/>
            <person name="Guillou S."/>
            <person name="Cros-Aarteil S."/>
            <person name="Calhoun S."/>
            <person name="Haridas S."/>
            <person name="Kuo A."/>
            <person name="Pangilinan J."/>
            <person name="Riley R."/>
            <person name="Labutti K."/>
            <person name="Andreopoulos B."/>
            <person name="Lipzen A."/>
            <person name="Chen C."/>
            <person name="Yanf M."/>
            <person name="Daum C."/>
            <person name="Ng V."/>
            <person name="Clum A."/>
            <person name="Steindorff A."/>
            <person name="Ohm R."/>
            <person name="Martin F."/>
            <person name="Silar P."/>
            <person name="Natvig D."/>
            <person name="Lalanne C."/>
            <person name="Gautier V."/>
            <person name="Ament-Velasquez S.L."/>
            <person name="Kruys A."/>
            <person name="Hutchinson M.I."/>
            <person name="Powell A.J."/>
            <person name="Barry K."/>
            <person name="Miller A.N."/>
            <person name="Grigoriev I.V."/>
            <person name="Debuchy R."/>
            <person name="Gladieux P."/>
            <person name="Thoren M.H."/>
            <person name="Johannesson H."/>
        </authorList>
    </citation>
    <scope>NUCLEOTIDE SEQUENCE</scope>
    <source>
        <strain evidence="3">PSN324</strain>
    </source>
</reference>
<keyword evidence="4" id="KW-1185">Reference proteome</keyword>
<sequence length="355" mass="38601">MKVVEHFFGLAKFALLLTPGVSAHTTITVHITSTLIPYITTVNPSDPTVWQTRLSTKEFFPGTVTVTRPHSCIDYLAPIYVPAPPPETTHVTTITHIERASTTITDPAFPTFTRYSVTTPSVTYTTNSTQTSYSCTNTVVQYIIYASTQVVTRTVAPVEVSVTETGLCLVTQIRYNPHPSQSLFSRSWNSYEDPRTSLRGNVTRVTSTQYSVLWTTKYVSLDTWVRTSTKCNYSTVTEKTTRTETRVLATSTVDCAATATTPTASTRGGFSTPTPTTTTTTTTTTARGVVTTSTTMRPYTTAGILNGSLTTLTGTEIIEVWAWTSTERVVVWVTTDFTSTVVAGGVCAVATTLGH</sequence>
<keyword evidence="2" id="KW-0732">Signal</keyword>
<evidence type="ECO:0000256" key="1">
    <source>
        <dbReference type="SAM" id="MobiDB-lite"/>
    </source>
</evidence>
<organism evidence="3 4">
    <name type="scientific">Cladorrhinum samala</name>
    <dbReference type="NCBI Taxonomy" id="585594"/>
    <lineage>
        <taxon>Eukaryota</taxon>
        <taxon>Fungi</taxon>
        <taxon>Dikarya</taxon>
        <taxon>Ascomycota</taxon>
        <taxon>Pezizomycotina</taxon>
        <taxon>Sordariomycetes</taxon>
        <taxon>Sordariomycetidae</taxon>
        <taxon>Sordariales</taxon>
        <taxon>Podosporaceae</taxon>
        <taxon>Cladorrhinum</taxon>
    </lineage>
</organism>
<name>A0AAV9H917_9PEZI</name>